<dbReference type="PANTHER" id="PTHR10157">
    <property type="entry name" value="DOPAMINE BETA HYDROXYLASE RELATED"/>
    <property type="match status" value="1"/>
</dbReference>
<dbReference type="GO" id="GO:0006589">
    <property type="term" value="P:octopamine biosynthetic process"/>
    <property type="evidence" value="ECO:0007669"/>
    <property type="project" value="TreeGrafter"/>
</dbReference>
<dbReference type="AlphaFoldDB" id="A0AAE1FDW0"/>
<dbReference type="EMBL" id="JAWQEG010002491">
    <property type="protein sequence ID" value="KAK3871595.1"/>
    <property type="molecule type" value="Genomic_DNA"/>
</dbReference>
<protein>
    <submittedName>
        <fullName evidence="1">Uncharacterized protein</fullName>
    </submittedName>
</protein>
<sequence>MGVEEVGREYRKNGRGRVELVGRKGKLEGETAKEDCWAKENGRPIVDESQDWKLLTGRQNDTHTMIRARRAINTYTNDDMDVHDMPTWILWAWHPHDPNDSFHPEYHGKHRGARQLCLLSTNCWPPPPVPDDASPVATSNLLLVLLLLLPLLLPPVLSATRGLLLPLRRVVHVL</sequence>
<name>A0AAE1FDW0_PETCI</name>
<dbReference type="GO" id="GO:0042420">
    <property type="term" value="P:dopamine catabolic process"/>
    <property type="evidence" value="ECO:0007669"/>
    <property type="project" value="TreeGrafter"/>
</dbReference>
<evidence type="ECO:0000313" key="2">
    <source>
        <dbReference type="Proteomes" id="UP001286313"/>
    </source>
</evidence>
<proteinExistence type="predicted"/>
<dbReference type="GO" id="GO:0005507">
    <property type="term" value="F:copper ion binding"/>
    <property type="evidence" value="ECO:0007669"/>
    <property type="project" value="TreeGrafter"/>
</dbReference>
<dbReference type="Proteomes" id="UP001286313">
    <property type="component" value="Unassembled WGS sequence"/>
</dbReference>
<dbReference type="PANTHER" id="PTHR10157:SF23">
    <property type="entry name" value="MOXD1 HOMOLOG 1"/>
    <property type="match status" value="1"/>
</dbReference>
<dbReference type="InterPro" id="IPR000945">
    <property type="entry name" value="DBH-like"/>
</dbReference>
<organism evidence="1 2">
    <name type="scientific">Petrolisthes cinctipes</name>
    <name type="common">Flat porcelain crab</name>
    <dbReference type="NCBI Taxonomy" id="88211"/>
    <lineage>
        <taxon>Eukaryota</taxon>
        <taxon>Metazoa</taxon>
        <taxon>Ecdysozoa</taxon>
        <taxon>Arthropoda</taxon>
        <taxon>Crustacea</taxon>
        <taxon>Multicrustacea</taxon>
        <taxon>Malacostraca</taxon>
        <taxon>Eumalacostraca</taxon>
        <taxon>Eucarida</taxon>
        <taxon>Decapoda</taxon>
        <taxon>Pleocyemata</taxon>
        <taxon>Anomura</taxon>
        <taxon>Galatheoidea</taxon>
        <taxon>Porcellanidae</taxon>
        <taxon>Petrolisthes</taxon>
    </lineage>
</organism>
<comment type="caution">
    <text evidence="1">The sequence shown here is derived from an EMBL/GenBank/DDBJ whole genome shotgun (WGS) entry which is preliminary data.</text>
</comment>
<gene>
    <name evidence="1" type="ORF">Pcinc_023250</name>
</gene>
<accession>A0AAE1FDW0</accession>
<dbReference type="GO" id="GO:0030667">
    <property type="term" value="C:secretory granule membrane"/>
    <property type="evidence" value="ECO:0007669"/>
    <property type="project" value="TreeGrafter"/>
</dbReference>
<dbReference type="GO" id="GO:0004500">
    <property type="term" value="F:dopamine beta-monooxygenase activity"/>
    <property type="evidence" value="ECO:0007669"/>
    <property type="project" value="InterPro"/>
</dbReference>
<dbReference type="InterPro" id="IPR045266">
    <property type="entry name" value="DOH_DOMON"/>
</dbReference>
<dbReference type="GO" id="GO:0042421">
    <property type="term" value="P:norepinephrine biosynthetic process"/>
    <property type="evidence" value="ECO:0007669"/>
    <property type="project" value="TreeGrafter"/>
</dbReference>
<dbReference type="GO" id="GO:0005615">
    <property type="term" value="C:extracellular space"/>
    <property type="evidence" value="ECO:0007669"/>
    <property type="project" value="TreeGrafter"/>
</dbReference>
<keyword evidence="2" id="KW-1185">Reference proteome</keyword>
<reference evidence="1" key="1">
    <citation type="submission" date="2023-10" db="EMBL/GenBank/DDBJ databases">
        <title>Genome assemblies of two species of porcelain crab, Petrolisthes cinctipes and Petrolisthes manimaculis (Anomura: Porcellanidae).</title>
        <authorList>
            <person name="Angst P."/>
        </authorList>
    </citation>
    <scope>NUCLEOTIDE SEQUENCE</scope>
    <source>
        <strain evidence="1">PB745_01</strain>
        <tissue evidence="1">Gill</tissue>
    </source>
</reference>
<evidence type="ECO:0000313" key="1">
    <source>
        <dbReference type="EMBL" id="KAK3871595.1"/>
    </source>
</evidence>
<dbReference type="CDD" id="cd09631">
    <property type="entry name" value="DOMON_DOH"/>
    <property type="match status" value="1"/>
</dbReference>